<evidence type="ECO:0000313" key="3">
    <source>
        <dbReference type="RefSeq" id="XP_052120670.1"/>
    </source>
</evidence>
<dbReference type="AlphaFoldDB" id="A0A9C6TV03"/>
<name>A0A9C6TV03_FRAOC</name>
<evidence type="ECO:0000256" key="1">
    <source>
        <dbReference type="SAM" id="MobiDB-lite"/>
    </source>
</evidence>
<reference evidence="3" key="1">
    <citation type="journal article" date="2018" name="Proc. Natl. Acad. Sci. U.S.A.">
        <title>Phylogenomics and the evolution of hemipteroid insects.</title>
        <authorList>
            <person name="Johnson K.P."/>
            <person name="Dietrich C.H."/>
            <person name="Friedrich F."/>
            <person name="Beutel R.G."/>
            <person name="Wipfler B."/>
            <person name="Peters R.S."/>
            <person name="Allen J.M."/>
            <person name="Petersen M."/>
            <person name="Donath A."/>
            <person name="Walden K.K."/>
            <person name="Kozlov A.M."/>
            <person name="Podsiadlowski L."/>
            <person name="Mayer C."/>
            <person name="Meusemann K."/>
            <person name="Vasilikopoulos A."/>
            <person name="Waterhouse R.M."/>
            <person name="Cameron S.L."/>
            <person name="Weirauch C."/>
            <person name="Swanson D.R."/>
            <person name="Percy D.M."/>
            <person name="Hardy N.B."/>
            <person name="Terry I."/>
            <person name="Liu S."/>
            <person name="Zhou X."/>
            <person name="Misof B."/>
            <person name="Robertson H.M."/>
            <person name="Yoshizawa K."/>
        </authorList>
    </citation>
    <scope>NUCLEOTIDE SEQUENCE</scope>
    <source>
        <tissue evidence="3">Whole organism</tissue>
    </source>
</reference>
<feature type="region of interest" description="Disordered" evidence="1">
    <location>
        <begin position="1"/>
        <end position="29"/>
    </location>
</feature>
<evidence type="ECO:0000313" key="2">
    <source>
        <dbReference type="Proteomes" id="UP000504606"/>
    </source>
</evidence>
<reference evidence="3" key="2">
    <citation type="submission" date="2025-08" db="UniProtKB">
        <authorList>
            <consortium name="RefSeq"/>
        </authorList>
    </citation>
    <scope>IDENTIFICATION</scope>
    <source>
        <tissue evidence="3">Whole organism</tissue>
    </source>
</reference>
<dbReference type="RefSeq" id="XP_052120670.1">
    <property type="nucleotide sequence ID" value="XM_052264710.1"/>
</dbReference>
<keyword evidence="2" id="KW-1185">Reference proteome</keyword>
<dbReference type="Proteomes" id="UP000504606">
    <property type="component" value="Unplaced"/>
</dbReference>
<accession>A0A9C6TV03</accession>
<dbReference type="GeneID" id="127748587"/>
<organism evidence="2 3">
    <name type="scientific">Frankliniella occidentalis</name>
    <name type="common">Western flower thrips</name>
    <name type="synonym">Euthrips occidentalis</name>
    <dbReference type="NCBI Taxonomy" id="133901"/>
    <lineage>
        <taxon>Eukaryota</taxon>
        <taxon>Metazoa</taxon>
        <taxon>Ecdysozoa</taxon>
        <taxon>Arthropoda</taxon>
        <taxon>Hexapoda</taxon>
        <taxon>Insecta</taxon>
        <taxon>Pterygota</taxon>
        <taxon>Neoptera</taxon>
        <taxon>Paraneoptera</taxon>
        <taxon>Thysanoptera</taxon>
        <taxon>Terebrantia</taxon>
        <taxon>Thripoidea</taxon>
        <taxon>Thripidae</taxon>
        <taxon>Frankliniella</taxon>
    </lineage>
</organism>
<sequence length="271" mass="29545">MDSARKRSASSASGSGDPQPPPKAVRPARAAGARPMWCVRCWARPADGCTGDHRILSVKGAHQEAAVALADTQRALKLCQTRLDTVLGACEPIMLMAQIEWQEDSENYCTLEGGWLTIRICSIDGVLTDEEKEAVTVALEAGELECEWSEHGPEDGVVAAHGSLDIARMAKVLPKLPRCVEGQKLHIGSIVYFSKAQGDFYIYDKAAFINKSDLRRGARILGRVTQGVDVLRVSANLDSDDSIYREMDVIYGNPMTTQLKSVKFVESKAHA</sequence>
<proteinExistence type="predicted"/>
<gene>
    <name evidence="3" type="primary">LOC127748587</name>
</gene>
<protein>
    <submittedName>
        <fullName evidence="3">Uncharacterized protein LOC127748587</fullName>
    </submittedName>
</protein>
<dbReference type="KEGG" id="foc:127748587"/>